<accession>A0ABQ4QJP9</accession>
<reference evidence="1 2" key="1">
    <citation type="journal article" date="2021" name="Front. Microbiol.">
        <title>Comprehensive Comparative Genomics and Phenotyping of Methylobacterium Species.</title>
        <authorList>
            <person name="Alessa O."/>
            <person name="Ogura Y."/>
            <person name="Fujitani Y."/>
            <person name="Takami H."/>
            <person name="Hayashi T."/>
            <person name="Sahin N."/>
            <person name="Tani A."/>
        </authorList>
    </citation>
    <scope>NUCLEOTIDE SEQUENCE [LARGE SCALE GENOMIC DNA]</scope>
    <source>
        <strain evidence="1 2">DSM 23679</strain>
    </source>
</reference>
<gene>
    <name evidence="1" type="ORF">AFCDBAGC_3352</name>
</gene>
<evidence type="ECO:0000313" key="1">
    <source>
        <dbReference type="EMBL" id="GJD45479.1"/>
    </source>
</evidence>
<dbReference type="EMBL" id="BPQG01000052">
    <property type="protein sequence ID" value="GJD45479.1"/>
    <property type="molecule type" value="Genomic_DNA"/>
</dbReference>
<comment type="caution">
    <text evidence="1">The sequence shown here is derived from an EMBL/GenBank/DDBJ whole genome shotgun (WGS) entry which is preliminary data.</text>
</comment>
<keyword evidence="2" id="KW-1185">Reference proteome</keyword>
<protein>
    <submittedName>
        <fullName evidence="1">Uncharacterized protein</fullName>
    </submittedName>
</protein>
<name>A0ABQ4QJP9_9HYPH</name>
<proteinExistence type="predicted"/>
<dbReference type="Proteomes" id="UP001055117">
    <property type="component" value="Unassembled WGS sequence"/>
</dbReference>
<dbReference type="RefSeq" id="WP_238272562.1">
    <property type="nucleotide sequence ID" value="NZ_BPQG01000052.1"/>
</dbReference>
<sequence>MIDHIRKTDDNWRNSDGQTYATIHFGKIRITDDRIQGGYTFFNCWEFVRGDDSLFRVSKNLVGDKPSDDVLKALYEAFMSGHQVGEMLGHKAGRKSVKRDLRNLLQDEA</sequence>
<evidence type="ECO:0000313" key="2">
    <source>
        <dbReference type="Proteomes" id="UP001055117"/>
    </source>
</evidence>
<organism evidence="1 2">
    <name type="scientific">Methylobacterium cerastii</name>
    <dbReference type="NCBI Taxonomy" id="932741"/>
    <lineage>
        <taxon>Bacteria</taxon>
        <taxon>Pseudomonadati</taxon>
        <taxon>Pseudomonadota</taxon>
        <taxon>Alphaproteobacteria</taxon>
        <taxon>Hyphomicrobiales</taxon>
        <taxon>Methylobacteriaceae</taxon>
        <taxon>Methylobacterium</taxon>
    </lineage>
</organism>